<dbReference type="EMBL" id="GBXM01075793">
    <property type="protein sequence ID" value="JAH32784.1"/>
    <property type="molecule type" value="Transcribed_RNA"/>
</dbReference>
<protein>
    <submittedName>
        <fullName evidence="1">Uncharacterized protein</fullName>
    </submittedName>
</protein>
<reference evidence="1" key="1">
    <citation type="submission" date="2014-11" db="EMBL/GenBank/DDBJ databases">
        <authorList>
            <person name="Amaro Gonzalez C."/>
        </authorList>
    </citation>
    <scope>NUCLEOTIDE SEQUENCE</scope>
</reference>
<reference evidence="1" key="2">
    <citation type="journal article" date="2015" name="Fish Shellfish Immunol.">
        <title>Early steps in the European eel (Anguilla anguilla)-Vibrio vulnificus interaction in the gills: Role of the RtxA13 toxin.</title>
        <authorList>
            <person name="Callol A."/>
            <person name="Pajuelo D."/>
            <person name="Ebbesson L."/>
            <person name="Teles M."/>
            <person name="MacKenzie S."/>
            <person name="Amaro C."/>
        </authorList>
    </citation>
    <scope>NUCLEOTIDE SEQUENCE</scope>
</reference>
<dbReference type="AlphaFoldDB" id="A0A0E9RUK6"/>
<sequence length="31" mass="3821">MGYTHTNTLEIPKFIIIIHFRPWQIIRSHRT</sequence>
<name>A0A0E9RUK6_ANGAN</name>
<evidence type="ECO:0000313" key="1">
    <source>
        <dbReference type="EMBL" id="JAH32784.1"/>
    </source>
</evidence>
<organism evidence="1">
    <name type="scientific">Anguilla anguilla</name>
    <name type="common">European freshwater eel</name>
    <name type="synonym">Muraena anguilla</name>
    <dbReference type="NCBI Taxonomy" id="7936"/>
    <lineage>
        <taxon>Eukaryota</taxon>
        <taxon>Metazoa</taxon>
        <taxon>Chordata</taxon>
        <taxon>Craniata</taxon>
        <taxon>Vertebrata</taxon>
        <taxon>Euteleostomi</taxon>
        <taxon>Actinopterygii</taxon>
        <taxon>Neopterygii</taxon>
        <taxon>Teleostei</taxon>
        <taxon>Anguilliformes</taxon>
        <taxon>Anguillidae</taxon>
        <taxon>Anguilla</taxon>
    </lineage>
</organism>
<proteinExistence type="predicted"/>
<accession>A0A0E9RUK6</accession>